<evidence type="ECO:0000259" key="6">
    <source>
        <dbReference type="SMART" id="SM00849"/>
    </source>
</evidence>
<feature type="domain" description="Metallo-beta-lactamase" evidence="6">
    <location>
        <begin position="11"/>
        <end position="180"/>
    </location>
</feature>
<sequence length="266" mass="28559">MRVVPIPCLSDNYAYLLVCRETKEAAIIDASEAGPVLRAVEPGGAGGREAINVVAILSTHHHHDHVGGNDEVKQRLGIERVYGHASDKGRIPGQTHFLEEGDTFDIGRLVVRALHIPGHTLGAVAYVVTPRENVDPAVFTGDTLFVAGCGRIFEGNPPMMYDSLAKLAKLDGRTQVYCGHEYTESNLRFAAHVEPSNQAVAAAKTRAAQTRKDGKPTVPSTIAEELTYNPFLRTSSPEIRGALGILASASPEEALGAIRSAKDSFR</sequence>
<comment type="cofactor">
    <cofactor evidence="5">
        <name>Zn(2+)</name>
        <dbReference type="ChEBI" id="CHEBI:29105"/>
    </cofactor>
    <text evidence="5">Binds 2 Zn(2+) ions per subunit.</text>
</comment>
<feature type="binding site" evidence="5">
    <location>
        <position position="142"/>
    </location>
    <ligand>
        <name>Zn(2+)</name>
        <dbReference type="ChEBI" id="CHEBI:29105"/>
        <label>1</label>
    </ligand>
</feature>
<dbReference type="PATRIC" id="fig|1391654.3.peg.9284"/>
<dbReference type="PIRSF" id="PIRSF005457">
    <property type="entry name" value="Glx"/>
    <property type="match status" value="1"/>
</dbReference>
<evidence type="ECO:0000256" key="1">
    <source>
        <dbReference type="ARBA" id="ARBA00006759"/>
    </source>
</evidence>
<feature type="binding site" evidence="5">
    <location>
        <position position="142"/>
    </location>
    <ligand>
        <name>Zn(2+)</name>
        <dbReference type="ChEBI" id="CHEBI:29105"/>
        <label>2</label>
    </ligand>
</feature>
<protein>
    <recommendedName>
        <fullName evidence="5">Hydroxyacylglutathione hydrolase</fullName>
        <ecNumber evidence="5">3.1.2.6</ecNumber>
    </recommendedName>
    <alternativeName>
        <fullName evidence="5">Glyoxalase II</fullName>
        <shortName evidence="5">Glx II</shortName>
    </alternativeName>
</protein>
<feature type="binding site" evidence="5">
    <location>
        <position position="62"/>
    </location>
    <ligand>
        <name>Zn(2+)</name>
        <dbReference type="ChEBI" id="CHEBI:29105"/>
        <label>1</label>
    </ligand>
</feature>
<dbReference type="PANTHER" id="PTHR11935">
    <property type="entry name" value="BETA LACTAMASE DOMAIN"/>
    <property type="match status" value="1"/>
</dbReference>
<dbReference type="STRING" id="1391654.AKJ09_09160"/>
<dbReference type="RefSeq" id="WP_146653415.1">
    <property type="nucleotide sequence ID" value="NZ_CP012333.1"/>
</dbReference>
<feature type="binding site" evidence="5">
    <location>
        <position position="180"/>
    </location>
    <ligand>
        <name>Zn(2+)</name>
        <dbReference type="ChEBI" id="CHEBI:29105"/>
        <label>2</label>
    </ligand>
</feature>
<organism evidence="7 8">
    <name type="scientific">Labilithrix luteola</name>
    <dbReference type="NCBI Taxonomy" id="1391654"/>
    <lineage>
        <taxon>Bacteria</taxon>
        <taxon>Pseudomonadati</taxon>
        <taxon>Myxococcota</taxon>
        <taxon>Polyangia</taxon>
        <taxon>Polyangiales</taxon>
        <taxon>Labilitrichaceae</taxon>
        <taxon>Labilithrix</taxon>
    </lineage>
</organism>
<dbReference type="InterPro" id="IPR036866">
    <property type="entry name" value="RibonucZ/Hydroxyglut_hydro"/>
</dbReference>
<feature type="binding site" evidence="5">
    <location>
        <position position="119"/>
    </location>
    <ligand>
        <name>Zn(2+)</name>
        <dbReference type="ChEBI" id="CHEBI:29105"/>
        <label>1</label>
    </ligand>
</feature>
<keyword evidence="3 5" id="KW-0378">Hydrolase</keyword>
<dbReference type="EMBL" id="CP012333">
    <property type="protein sequence ID" value="AKV02497.1"/>
    <property type="molecule type" value="Genomic_DNA"/>
</dbReference>
<dbReference type="OrthoDB" id="9802248at2"/>
<accession>A0A0K1Q9Z7</accession>
<dbReference type="InterPro" id="IPR035680">
    <property type="entry name" value="Clx_II_MBL"/>
</dbReference>
<keyword evidence="2 5" id="KW-0479">Metal-binding</keyword>
<dbReference type="Pfam" id="PF16123">
    <property type="entry name" value="HAGH_C"/>
    <property type="match status" value="1"/>
</dbReference>
<proteinExistence type="inferred from homology"/>
<feature type="binding site" evidence="5">
    <location>
        <position position="65"/>
    </location>
    <ligand>
        <name>Zn(2+)</name>
        <dbReference type="ChEBI" id="CHEBI:29105"/>
        <label>2</label>
    </ligand>
</feature>
<dbReference type="InterPro" id="IPR032282">
    <property type="entry name" value="HAGH_C"/>
</dbReference>
<evidence type="ECO:0000256" key="4">
    <source>
        <dbReference type="ARBA" id="ARBA00022833"/>
    </source>
</evidence>
<comment type="subunit">
    <text evidence="5">Monomer.</text>
</comment>
<name>A0A0K1Q9Z7_9BACT</name>
<dbReference type="EC" id="3.1.2.6" evidence="5"/>
<gene>
    <name evidence="5" type="primary">gloB</name>
    <name evidence="7" type="ORF">AKJ09_09160</name>
</gene>
<dbReference type="CDD" id="cd07723">
    <property type="entry name" value="hydroxyacylglutathione_hydrolase_MBL-fold"/>
    <property type="match status" value="1"/>
</dbReference>
<dbReference type="Proteomes" id="UP000064967">
    <property type="component" value="Chromosome"/>
</dbReference>
<keyword evidence="8" id="KW-1185">Reference proteome</keyword>
<reference evidence="7 8" key="1">
    <citation type="submission" date="2015-08" db="EMBL/GenBank/DDBJ databases">
        <authorList>
            <person name="Babu N.S."/>
            <person name="Beckwith C.J."/>
            <person name="Beseler K.G."/>
            <person name="Brison A."/>
            <person name="Carone J.V."/>
            <person name="Caskin T.P."/>
            <person name="Diamond M."/>
            <person name="Durham M.E."/>
            <person name="Foxe J.M."/>
            <person name="Go M."/>
            <person name="Henderson B.A."/>
            <person name="Jones I.B."/>
            <person name="McGettigan J.A."/>
            <person name="Micheletti S.J."/>
            <person name="Nasrallah M.E."/>
            <person name="Ortiz D."/>
            <person name="Piller C.R."/>
            <person name="Privatt S.R."/>
            <person name="Schneider S.L."/>
            <person name="Sharp S."/>
            <person name="Smith T.C."/>
            <person name="Stanton J.D."/>
            <person name="Ullery H.E."/>
            <person name="Wilson R.J."/>
            <person name="Serrano M.G."/>
            <person name="Buck G."/>
            <person name="Lee V."/>
            <person name="Wang Y."/>
            <person name="Carvalho R."/>
            <person name="Voegtly L."/>
            <person name="Shi R."/>
            <person name="Duckworth R."/>
            <person name="Johnson A."/>
            <person name="Loviza R."/>
            <person name="Walstead R."/>
            <person name="Shah Z."/>
            <person name="Kiflezghi M."/>
            <person name="Wade K."/>
            <person name="Ball S.L."/>
            <person name="Bradley K.W."/>
            <person name="Asai D.J."/>
            <person name="Bowman C.A."/>
            <person name="Russell D.A."/>
            <person name="Pope W.H."/>
            <person name="Jacobs-Sera D."/>
            <person name="Hendrix R.W."/>
            <person name="Hatfull G.F."/>
        </authorList>
    </citation>
    <scope>NUCLEOTIDE SEQUENCE [LARGE SCALE GENOMIC DNA]</scope>
    <source>
        <strain evidence="7 8">DSM 27648</strain>
    </source>
</reference>
<dbReference type="KEGG" id="llu:AKJ09_09160"/>
<dbReference type="SMART" id="SM00849">
    <property type="entry name" value="Lactamase_B"/>
    <property type="match status" value="1"/>
</dbReference>
<comment type="catalytic activity">
    <reaction evidence="5">
        <text>an S-(2-hydroxyacyl)glutathione + H2O = a 2-hydroxy carboxylate + glutathione + H(+)</text>
        <dbReference type="Rhea" id="RHEA:21864"/>
        <dbReference type="ChEBI" id="CHEBI:15377"/>
        <dbReference type="ChEBI" id="CHEBI:15378"/>
        <dbReference type="ChEBI" id="CHEBI:57925"/>
        <dbReference type="ChEBI" id="CHEBI:58896"/>
        <dbReference type="ChEBI" id="CHEBI:71261"/>
        <dbReference type="EC" id="3.1.2.6"/>
    </reaction>
</comment>
<dbReference type="GO" id="GO:0019243">
    <property type="term" value="P:methylglyoxal catabolic process to D-lactate via S-lactoyl-glutathione"/>
    <property type="evidence" value="ECO:0007669"/>
    <property type="project" value="UniProtKB-UniRule"/>
</dbReference>
<dbReference type="PANTHER" id="PTHR11935:SF7">
    <property type="entry name" value="HYDROXYACYLGLUTATHIONE HYDROLASE 2, CHLOROPLASTIC-RELATED"/>
    <property type="match status" value="1"/>
</dbReference>
<evidence type="ECO:0000256" key="2">
    <source>
        <dbReference type="ARBA" id="ARBA00022723"/>
    </source>
</evidence>
<keyword evidence="4 5" id="KW-0862">Zinc</keyword>
<dbReference type="NCBIfam" id="TIGR03413">
    <property type="entry name" value="GSH_gloB"/>
    <property type="match status" value="1"/>
</dbReference>
<evidence type="ECO:0000313" key="8">
    <source>
        <dbReference type="Proteomes" id="UP000064967"/>
    </source>
</evidence>
<dbReference type="UniPathway" id="UPA00619">
    <property type="reaction ID" value="UER00676"/>
</dbReference>
<feature type="binding site" evidence="5">
    <location>
        <position position="64"/>
    </location>
    <ligand>
        <name>Zn(2+)</name>
        <dbReference type="ChEBI" id="CHEBI:29105"/>
        <label>2</label>
    </ligand>
</feature>
<feature type="binding site" evidence="5">
    <location>
        <position position="60"/>
    </location>
    <ligand>
        <name>Zn(2+)</name>
        <dbReference type="ChEBI" id="CHEBI:29105"/>
        <label>1</label>
    </ligand>
</feature>
<dbReference type="Gene3D" id="3.60.15.10">
    <property type="entry name" value="Ribonuclease Z/Hydroxyacylglutathione hydrolase-like"/>
    <property type="match status" value="1"/>
</dbReference>
<dbReference type="AlphaFoldDB" id="A0A0K1Q9Z7"/>
<dbReference type="SUPFAM" id="SSF56281">
    <property type="entry name" value="Metallo-hydrolase/oxidoreductase"/>
    <property type="match status" value="1"/>
</dbReference>
<comment type="similarity">
    <text evidence="1 5">Belongs to the metallo-beta-lactamase superfamily. Glyoxalase II family.</text>
</comment>
<evidence type="ECO:0000256" key="3">
    <source>
        <dbReference type="ARBA" id="ARBA00022801"/>
    </source>
</evidence>
<comment type="function">
    <text evidence="5">Thiolesterase that catalyzes the hydrolysis of S-D-lactoyl-glutathione to form glutathione and D-lactic acid.</text>
</comment>
<dbReference type="InterPro" id="IPR001279">
    <property type="entry name" value="Metallo-B-lactamas"/>
</dbReference>
<dbReference type="HAMAP" id="MF_01374">
    <property type="entry name" value="Glyoxalase_2"/>
    <property type="match status" value="1"/>
</dbReference>
<dbReference type="Pfam" id="PF00753">
    <property type="entry name" value="Lactamase_B"/>
    <property type="match status" value="1"/>
</dbReference>
<comment type="pathway">
    <text evidence="5">Secondary metabolite metabolism; methylglyoxal degradation; (R)-lactate from methylglyoxal: step 2/2.</text>
</comment>
<dbReference type="InterPro" id="IPR017782">
    <property type="entry name" value="Hydroxyacylglutathione_Hdrlase"/>
</dbReference>
<evidence type="ECO:0000256" key="5">
    <source>
        <dbReference type="HAMAP-Rule" id="MF_01374"/>
    </source>
</evidence>
<dbReference type="GO" id="GO:0004416">
    <property type="term" value="F:hydroxyacylglutathione hydrolase activity"/>
    <property type="evidence" value="ECO:0007669"/>
    <property type="project" value="UniProtKB-UniRule"/>
</dbReference>
<dbReference type="GO" id="GO:0046872">
    <property type="term" value="F:metal ion binding"/>
    <property type="evidence" value="ECO:0007669"/>
    <property type="project" value="UniProtKB-KW"/>
</dbReference>
<evidence type="ECO:0000313" key="7">
    <source>
        <dbReference type="EMBL" id="AKV02497.1"/>
    </source>
</evidence>